<name>A0A1J0AGG6_9CYAN</name>
<dbReference type="InterPro" id="IPR013078">
    <property type="entry name" value="His_Pase_superF_clade-1"/>
</dbReference>
<sequence length="220" mass="23804">MRAGFLRGNMLGLGWLGLVFLSPGGVPPNAPLHWSANADQYDYQPTPTLGQDLRRGGYVIYFRHALTDRTVRDRDIRNNLSNCTAQRNLSSAGQQQAQAIGQAFQTANIPIGRVVASPYCRTLDTARLAFGRVEPEPALLAIFYNRSLGDVRVTAMFQLLSTLPTAGTNTILIGHGVNLAAAAEIDLPEGGAAVVRPQGNNRFSLVAIVPPQAWPEQLSR</sequence>
<organism evidence="1 2">
    <name type="scientific">Gloeomargarita lithophora Alchichica-D10</name>
    <dbReference type="NCBI Taxonomy" id="1188229"/>
    <lineage>
        <taxon>Bacteria</taxon>
        <taxon>Bacillati</taxon>
        <taxon>Cyanobacteriota</taxon>
        <taxon>Cyanophyceae</taxon>
        <taxon>Gloeomargaritales</taxon>
        <taxon>Gloeomargaritaceae</taxon>
        <taxon>Gloeomargarita</taxon>
    </lineage>
</organism>
<dbReference type="EMBL" id="CP017675">
    <property type="protein sequence ID" value="APB34979.1"/>
    <property type="molecule type" value="Genomic_DNA"/>
</dbReference>
<dbReference type="SUPFAM" id="SSF53254">
    <property type="entry name" value="Phosphoglycerate mutase-like"/>
    <property type="match status" value="1"/>
</dbReference>
<dbReference type="InterPro" id="IPR029033">
    <property type="entry name" value="His_PPase_superfam"/>
</dbReference>
<keyword evidence="2" id="KW-1185">Reference proteome</keyword>
<dbReference type="Proteomes" id="UP000180235">
    <property type="component" value="Chromosome"/>
</dbReference>
<protein>
    <submittedName>
        <fullName evidence="1">Phosphoglycerate mutase family protein</fullName>
    </submittedName>
</protein>
<evidence type="ECO:0000313" key="2">
    <source>
        <dbReference type="Proteomes" id="UP000180235"/>
    </source>
</evidence>
<dbReference type="KEGG" id="glt:GlitD10_2638"/>
<proteinExistence type="predicted"/>
<reference evidence="1 2" key="1">
    <citation type="submission" date="2016-10" db="EMBL/GenBank/DDBJ databases">
        <title>Description of Gloeomargarita lithophora gen. nov., sp. nov., a thylakoid-bearing basal-branching cyanobacterium with intracellular carbonates, and proposal for Gloeomargaritales ord. nov.</title>
        <authorList>
            <person name="Moreira D."/>
            <person name="Tavera R."/>
            <person name="Benzerara K."/>
            <person name="Skouri-Panet F."/>
            <person name="Couradeau E."/>
            <person name="Gerard E."/>
            <person name="Loussert C."/>
            <person name="Novelo E."/>
            <person name="Zivanovic Y."/>
            <person name="Lopez-Garcia P."/>
        </authorList>
    </citation>
    <scope>NUCLEOTIDE SEQUENCE [LARGE SCALE GENOMIC DNA]</scope>
    <source>
        <strain evidence="1 2">D10</strain>
    </source>
</reference>
<accession>A0A1J0AGG6</accession>
<dbReference type="AlphaFoldDB" id="A0A1J0AGG6"/>
<dbReference type="RefSeq" id="WP_071455339.1">
    <property type="nucleotide sequence ID" value="NZ_CP017675.1"/>
</dbReference>
<dbReference type="OrthoDB" id="2237472at2"/>
<dbReference type="Pfam" id="PF00300">
    <property type="entry name" value="His_Phos_1"/>
    <property type="match status" value="1"/>
</dbReference>
<dbReference type="Gene3D" id="3.40.50.1240">
    <property type="entry name" value="Phosphoglycerate mutase-like"/>
    <property type="match status" value="1"/>
</dbReference>
<evidence type="ECO:0000313" key="1">
    <source>
        <dbReference type="EMBL" id="APB34979.1"/>
    </source>
</evidence>
<gene>
    <name evidence="1" type="ORF">GlitD10_2638</name>
</gene>
<dbReference type="STRING" id="1188229.GlitD10_2638"/>